<feature type="domain" description="ABC3 transporter permease C-terminal" evidence="8">
    <location>
        <begin position="284"/>
        <end position="403"/>
    </location>
</feature>
<evidence type="ECO:0000256" key="7">
    <source>
        <dbReference type="SAM" id="Phobius"/>
    </source>
</evidence>
<reference evidence="9 10" key="1">
    <citation type="submission" date="2014-01" db="EMBL/GenBank/DDBJ databases">
        <title>Actinotalea ferrariae CF5-4.</title>
        <authorList>
            <person name="Chen F."/>
            <person name="Li Y."/>
            <person name="Wang G."/>
        </authorList>
    </citation>
    <scope>NUCLEOTIDE SEQUENCE [LARGE SCALE GENOMIC DNA]</scope>
    <source>
        <strain evidence="9 10">CF5-4</strain>
    </source>
</reference>
<feature type="transmembrane region" description="Helical" evidence="7">
    <location>
        <begin position="329"/>
        <end position="351"/>
    </location>
</feature>
<dbReference type="PANTHER" id="PTHR30572:SF4">
    <property type="entry name" value="ABC TRANSPORTER PERMEASE YTRF"/>
    <property type="match status" value="1"/>
</dbReference>
<evidence type="ECO:0000256" key="3">
    <source>
        <dbReference type="ARBA" id="ARBA00022692"/>
    </source>
</evidence>
<comment type="caution">
    <text evidence="9">The sequence shown here is derived from an EMBL/GenBank/DDBJ whole genome shotgun (WGS) entry which is preliminary data.</text>
</comment>
<dbReference type="OrthoDB" id="9780560at2"/>
<proteinExistence type="inferred from homology"/>
<dbReference type="RefSeq" id="WP_034227818.1">
    <property type="nucleotide sequence ID" value="NZ_AXCW01000224.1"/>
</dbReference>
<dbReference type="GO" id="GO:0022857">
    <property type="term" value="F:transmembrane transporter activity"/>
    <property type="evidence" value="ECO:0007669"/>
    <property type="project" value="TreeGrafter"/>
</dbReference>
<keyword evidence="2" id="KW-1003">Cell membrane</keyword>
<dbReference type="Proteomes" id="UP000019753">
    <property type="component" value="Unassembled WGS sequence"/>
</dbReference>
<dbReference type="EMBL" id="AXCW01000224">
    <property type="protein sequence ID" value="EYR62517.1"/>
    <property type="molecule type" value="Genomic_DNA"/>
</dbReference>
<feature type="transmembrane region" description="Helical" evidence="7">
    <location>
        <begin position="371"/>
        <end position="395"/>
    </location>
</feature>
<feature type="non-terminal residue" evidence="9">
    <location>
        <position position="417"/>
    </location>
</feature>
<keyword evidence="5 7" id="KW-0472">Membrane</keyword>
<dbReference type="GO" id="GO:0005886">
    <property type="term" value="C:plasma membrane"/>
    <property type="evidence" value="ECO:0007669"/>
    <property type="project" value="UniProtKB-SubCell"/>
</dbReference>
<feature type="transmembrane region" description="Helical" evidence="7">
    <location>
        <begin position="12"/>
        <end position="40"/>
    </location>
</feature>
<evidence type="ECO:0000259" key="8">
    <source>
        <dbReference type="Pfam" id="PF02687"/>
    </source>
</evidence>
<comment type="similarity">
    <text evidence="6">Belongs to the ABC-4 integral membrane protein family.</text>
</comment>
<evidence type="ECO:0000313" key="10">
    <source>
        <dbReference type="Proteomes" id="UP000019753"/>
    </source>
</evidence>
<dbReference type="InterPro" id="IPR003838">
    <property type="entry name" value="ABC3_permease_C"/>
</dbReference>
<evidence type="ECO:0000256" key="6">
    <source>
        <dbReference type="ARBA" id="ARBA00038076"/>
    </source>
</evidence>
<gene>
    <name evidence="9" type="ORF">N866_07850</name>
</gene>
<name>A0A021VTX1_9CELL</name>
<accession>A0A021VTX1</accession>
<evidence type="ECO:0000256" key="1">
    <source>
        <dbReference type="ARBA" id="ARBA00004651"/>
    </source>
</evidence>
<keyword evidence="10" id="KW-1185">Reference proteome</keyword>
<protein>
    <recommendedName>
        <fullName evidence="8">ABC3 transporter permease C-terminal domain-containing protein</fullName>
    </recommendedName>
</protein>
<feature type="transmembrane region" description="Helical" evidence="7">
    <location>
        <begin position="277"/>
        <end position="301"/>
    </location>
</feature>
<keyword evidence="3 7" id="KW-0812">Transmembrane</keyword>
<dbReference type="PANTHER" id="PTHR30572">
    <property type="entry name" value="MEMBRANE COMPONENT OF TRANSPORTER-RELATED"/>
    <property type="match status" value="1"/>
</dbReference>
<dbReference type="AlphaFoldDB" id="A0A021VTX1"/>
<sequence>MLRLTLAQMRRSLARLVAAGIAIAIGTGFVAATLVAGAVMTRTTYDAVAAGYADADLVVTADGASALTDDDVARLAAVPGVEAVDGRTPLWVRLSSPAADVYPEATTRASHPRLEVQSVVEGGLPDTPGDVALPVALAERLQVEVGGTVTLARDVWTPAVGEPAAGAAADGAAEADGTWTTVLEEVRVTGLLEDPTGGFTGSSGAVVVDPADARRWLAEEAQGEVPGVRTAVVVVEDGSDPGAVATALAQAGPDVVVRTKSEQAAATVSELSGGEDALTAVVLAFAAVALLVAALVIANTFQVLVAQRTRTLALLRCVGADRGQVRRSVLTEAALLGVGASVVGVVAGLALTQATLSVVGVAGFGVPLPGVITVTPAAVLVPLAVGTAVTLTAALSPARAATRVAPLAALRPADAVE</sequence>
<evidence type="ECO:0000256" key="2">
    <source>
        <dbReference type="ARBA" id="ARBA00022475"/>
    </source>
</evidence>
<keyword evidence="4 7" id="KW-1133">Transmembrane helix</keyword>
<evidence type="ECO:0000313" key="9">
    <source>
        <dbReference type="EMBL" id="EYR62517.1"/>
    </source>
</evidence>
<dbReference type="InterPro" id="IPR050250">
    <property type="entry name" value="Macrolide_Exporter_MacB"/>
</dbReference>
<evidence type="ECO:0000256" key="5">
    <source>
        <dbReference type="ARBA" id="ARBA00023136"/>
    </source>
</evidence>
<comment type="subcellular location">
    <subcellularLocation>
        <location evidence="1">Cell membrane</location>
        <topology evidence="1">Multi-pass membrane protein</topology>
    </subcellularLocation>
</comment>
<evidence type="ECO:0000256" key="4">
    <source>
        <dbReference type="ARBA" id="ARBA00022989"/>
    </source>
</evidence>
<organism evidence="9 10">
    <name type="scientific">Actinotalea ferrariae CF5-4</name>
    <dbReference type="NCBI Taxonomy" id="948458"/>
    <lineage>
        <taxon>Bacteria</taxon>
        <taxon>Bacillati</taxon>
        <taxon>Actinomycetota</taxon>
        <taxon>Actinomycetes</taxon>
        <taxon>Micrococcales</taxon>
        <taxon>Cellulomonadaceae</taxon>
        <taxon>Actinotalea</taxon>
    </lineage>
</organism>
<dbReference type="Pfam" id="PF02687">
    <property type="entry name" value="FtsX"/>
    <property type="match status" value="1"/>
</dbReference>